<dbReference type="eggNOG" id="COG1574">
    <property type="taxonomic scope" value="Bacteria"/>
</dbReference>
<dbReference type="STRING" id="644548.SCNU_05161"/>
<dbReference type="InterPro" id="IPR033932">
    <property type="entry name" value="YtcJ-like"/>
</dbReference>
<evidence type="ECO:0000313" key="2">
    <source>
        <dbReference type="EMBL" id="EGD56216.1"/>
    </source>
</evidence>
<proteinExistence type="predicted"/>
<protein>
    <submittedName>
        <fullName evidence="2">Amidohydrolase 3</fullName>
    </submittedName>
</protein>
<comment type="caution">
    <text evidence="2">The sequence shown here is derived from an EMBL/GenBank/DDBJ whole genome shotgun (WGS) entry which is preliminary data.</text>
</comment>
<dbReference type="EMBL" id="AEUD01000003">
    <property type="protein sequence ID" value="EGD56216.1"/>
    <property type="molecule type" value="Genomic_DNA"/>
</dbReference>
<feature type="domain" description="Amidohydrolase 3" evidence="1">
    <location>
        <begin position="47"/>
        <end position="535"/>
    </location>
</feature>
<organism evidence="2 3">
    <name type="scientific">Gordonia neofelifaecis NRRL B-59395</name>
    <dbReference type="NCBI Taxonomy" id="644548"/>
    <lineage>
        <taxon>Bacteria</taxon>
        <taxon>Bacillati</taxon>
        <taxon>Actinomycetota</taxon>
        <taxon>Actinomycetes</taxon>
        <taxon>Mycobacteriales</taxon>
        <taxon>Gordoniaceae</taxon>
        <taxon>Gordonia</taxon>
    </lineage>
</organism>
<dbReference type="GO" id="GO:0016810">
    <property type="term" value="F:hydrolase activity, acting on carbon-nitrogen (but not peptide) bonds"/>
    <property type="evidence" value="ECO:0007669"/>
    <property type="project" value="InterPro"/>
</dbReference>
<dbReference type="PANTHER" id="PTHR22642">
    <property type="entry name" value="IMIDAZOLONEPROPIONASE"/>
    <property type="match status" value="1"/>
</dbReference>
<dbReference type="Pfam" id="PF07969">
    <property type="entry name" value="Amidohydro_3"/>
    <property type="match status" value="1"/>
</dbReference>
<dbReference type="AlphaFoldDB" id="F1YGR8"/>
<evidence type="ECO:0000313" key="3">
    <source>
        <dbReference type="Proteomes" id="UP000035065"/>
    </source>
</evidence>
<evidence type="ECO:0000259" key="1">
    <source>
        <dbReference type="Pfam" id="PF07969"/>
    </source>
</evidence>
<accession>F1YGR8</accession>
<dbReference type="InterPro" id="IPR032466">
    <property type="entry name" value="Metal_Hydrolase"/>
</dbReference>
<dbReference type="Gene3D" id="3.20.20.140">
    <property type="entry name" value="Metal-dependent hydrolases"/>
    <property type="match status" value="1"/>
</dbReference>
<dbReference type="CDD" id="cd01300">
    <property type="entry name" value="YtcJ_like"/>
    <property type="match status" value="1"/>
</dbReference>
<keyword evidence="2" id="KW-0378">Hydrolase</keyword>
<dbReference type="Gene3D" id="2.30.40.10">
    <property type="entry name" value="Urease, subunit C, domain 1"/>
    <property type="match status" value="1"/>
</dbReference>
<sequence>MTTQLLLGGMVYSSPAVPDATAMAVTDGMIVWVGTDDVGRALHPDAEVVDLQGRFVSPAFVDAHVHLTDTGLALGGLNLSAASGRSDCLRRLAAYLAAHDDDIVWGFGWDASAWPADSGGQDLPPTTADIDAVAGGRPVYLARIDEHSAAASTGLRRLVPGLDADHGYSPEQPLVADAHHRVRAAARSLISPTARRKAQIRALDRAASRGVVSVHENGGPDISGIDDFRSIADLDHGVAVRRYWGEAVTAADDVHAMLERTGADAIGGDLFVDGALGSHTAWLTEPYSDWTSTSGVSYLSEQAVLDHLRATTEARVQAGFHMIGDGAAATVANAMELLADELGTPALARCVHRLEHAEMVTPEQAEIFARCGVVASMQPLFDAAWGGPDDLYATRLGERGRRLNDFAMLARAGVSLTFSSDSPVCDIDPWATVRAAAHHRTASSSISPRAAFAATTRGGWRAAGLNDGLTGTLVPGAPAHYAVWDVDELVVAAATENVQRWSTDPRSRVPALPDVAPGARLPECVETVAGGRTIFRRA</sequence>
<dbReference type="PANTHER" id="PTHR22642:SF2">
    <property type="entry name" value="PROTEIN LONG AFTER FAR-RED 3"/>
    <property type="match status" value="1"/>
</dbReference>
<dbReference type="Proteomes" id="UP000035065">
    <property type="component" value="Unassembled WGS sequence"/>
</dbReference>
<reference evidence="2 3" key="1">
    <citation type="journal article" date="2011" name="J. Bacteriol.">
        <title>Draft Genome Sequence of Gordonia neofelifaecis NRRL B-59395, a Cholesterol-Degrading Actinomycete.</title>
        <authorList>
            <person name="Ge F."/>
            <person name="Li W."/>
            <person name="Chen G."/>
            <person name="Liu Y."/>
            <person name="Zhang G."/>
            <person name="Yong B."/>
            <person name="Wang Q."/>
            <person name="Wang N."/>
            <person name="Huang Z."/>
            <person name="Li W."/>
            <person name="Wang J."/>
            <person name="Wu C."/>
            <person name="Xie Q."/>
            <person name="Liu G."/>
        </authorList>
    </citation>
    <scope>NUCLEOTIDE SEQUENCE [LARGE SCALE GENOMIC DNA]</scope>
    <source>
        <strain evidence="2 3">NRRL B-59395</strain>
    </source>
</reference>
<dbReference type="InterPro" id="IPR013108">
    <property type="entry name" value="Amidohydro_3"/>
</dbReference>
<dbReference type="SUPFAM" id="SSF51556">
    <property type="entry name" value="Metallo-dependent hydrolases"/>
    <property type="match status" value="1"/>
</dbReference>
<dbReference type="Gene3D" id="3.10.310.70">
    <property type="match status" value="1"/>
</dbReference>
<dbReference type="OrthoDB" id="3238066at2"/>
<dbReference type="SUPFAM" id="SSF51338">
    <property type="entry name" value="Composite domain of metallo-dependent hydrolases"/>
    <property type="match status" value="1"/>
</dbReference>
<keyword evidence="3" id="KW-1185">Reference proteome</keyword>
<dbReference type="RefSeq" id="WP_009678292.1">
    <property type="nucleotide sequence ID" value="NZ_AEUD01000003.1"/>
</dbReference>
<name>F1YGR8_9ACTN</name>
<gene>
    <name evidence="2" type="ORF">SCNU_05161</name>
</gene>
<dbReference type="InterPro" id="IPR011059">
    <property type="entry name" value="Metal-dep_hydrolase_composite"/>
</dbReference>